<proteinExistence type="predicted"/>
<sequence>MVDGKHTVVLDMSELWNRLQGFDPVAELQLGTIRLAKFCNIIGEDRDFANMFTRLQDYSYSTSRNWISDFLARTTRSFHRELHFVGYYILV</sequence>
<keyword evidence="2" id="KW-1185">Reference proteome</keyword>
<gene>
    <name evidence="1" type="primary">A06g504780.1_BraROA</name>
    <name evidence="1" type="ORF">IGI04_023297</name>
</gene>
<reference evidence="1 2" key="1">
    <citation type="submission" date="2021-03" db="EMBL/GenBank/DDBJ databases">
        <authorList>
            <person name="King G.J."/>
            <person name="Bancroft I."/>
            <person name="Baten A."/>
            <person name="Bloomfield J."/>
            <person name="Borpatragohain P."/>
            <person name="He Z."/>
            <person name="Irish N."/>
            <person name="Irwin J."/>
            <person name="Liu K."/>
            <person name="Mauleon R.P."/>
            <person name="Moore J."/>
            <person name="Morris R."/>
            <person name="Ostergaard L."/>
            <person name="Wang B."/>
            <person name="Wells R."/>
        </authorList>
    </citation>
    <scope>NUCLEOTIDE SEQUENCE [LARGE SCALE GENOMIC DNA]</scope>
    <source>
        <strain evidence="1">R-o-18</strain>
        <tissue evidence="1">Leaf</tissue>
    </source>
</reference>
<evidence type="ECO:0000313" key="2">
    <source>
        <dbReference type="Proteomes" id="UP000823674"/>
    </source>
</evidence>
<evidence type="ECO:0000313" key="1">
    <source>
        <dbReference type="EMBL" id="KAG5393334.1"/>
    </source>
</evidence>
<dbReference type="EMBL" id="JADBGQ010000006">
    <property type="protein sequence ID" value="KAG5393334.1"/>
    <property type="molecule type" value="Genomic_DNA"/>
</dbReference>
<accession>A0ABQ7M3F3</accession>
<comment type="caution">
    <text evidence="1">The sequence shown here is derived from an EMBL/GenBank/DDBJ whole genome shotgun (WGS) entry which is preliminary data.</text>
</comment>
<dbReference type="Proteomes" id="UP000823674">
    <property type="component" value="Chromosome A06"/>
</dbReference>
<name>A0ABQ7M3F3_BRACM</name>
<protein>
    <submittedName>
        <fullName evidence="1">Uncharacterized protein</fullName>
    </submittedName>
</protein>
<organism evidence="1 2">
    <name type="scientific">Brassica rapa subsp. trilocularis</name>
    <dbReference type="NCBI Taxonomy" id="1813537"/>
    <lineage>
        <taxon>Eukaryota</taxon>
        <taxon>Viridiplantae</taxon>
        <taxon>Streptophyta</taxon>
        <taxon>Embryophyta</taxon>
        <taxon>Tracheophyta</taxon>
        <taxon>Spermatophyta</taxon>
        <taxon>Magnoliopsida</taxon>
        <taxon>eudicotyledons</taxon>
        <taxon>Gunneridae</taxon>
        <taxon>Pentapetalae</taxon>
        <taxon>rosids</taxon>
        <taxon>malvids</taxon>
        <taxon>Brassicales</taxon>
        <taxon>Brassicaceae</taxon>
        <taxon>Brassiceae</taxon>
        <taxon>Brassica</taxon>
    </lineage>
</organism>